<accession>A0ABQ2LSQ3</accession>
<keyword evidence="4" id="KW-1185">Reference proteome</keyword>
<feature type="region of interest" description="Disordered" evidence="1">
    <location>
        <begin position="169"/>
        <end position="276"/>
    </location>
</feature>
<keyword evidence="2" id="KW-0472">Membrane</keyword>
<evidence type="ECO:0000256" key="2">
    <source>
        <dbReference type="SAM" id="Phobius"/>
    </source>
</evidence>
<dbReference type="EMBL" id="BMNG01000005">
    <property type="protein sequence ID" value="GGO42581.1"/>
    <property type="molecule type" value="Genomic_DNA"/>
</dbReference>
<keyword evidence="2" id="KW-0812">Transmembrane</keyword>
<keyword evidence="2" id="KW-1133">Transmembrane helix</keyword>
<dbReference type="RefSeq" id="WP_229696894.1">
    <property type="nucleotide sequence ID" value="NZ_BMNG01000005.1"/>
</dbReference>
<evidence type="ECO:0000256" key="1">
    <source>
        <dbReference type="SAM" id="MobiDB-lite"/>
    </source>
</evidence>
<feature type="compositionally biased region" description="Gly residues" evidence="1">
    <location>
        <begin position="71"/>
        <end position="97"/>
    </location>
</feature>
<reference evidence="4" key="1">
    <citation type="journal article" date="2019" name="Int. J. Syst. Evol. Microbiol.">
        <title>The Global Catalogue of Microorganisms (GCM) 10K type strain sequencing project: providing services to taxonomists for standard genome sequencing and annotation.</title>
        <authorList>
            <consortium name="The Broad Institute Genomics Platform"/>
            <consortium name="The Broad Institute Genome Sequencing Center for Infectious Disease"/>
            <person name="Wu L."/>
            <person name="Ma J."/>
        </authorList>
    </citation>
    <scope>NUCLEOTIDE SEQUENCE [LARGE SCALE GENOMIC DNA]</scope>
    <source>
        <strain evidence="4">CGMCC 4.7349</strain>
    </source>
</reference>
<organism evidence="3 4">
    <name type="scientific">Streptomyces lasiicapitis</name>
    <dbReference type="NCBI Taxonomy" id="1923961"/>
    <lineage>
        <taxon>Bacteria</taxon>
        <taxon>Bacillati</taxon>
        <taxon>Actinomycetota</taxon>
        <taxon>Actinomycetes</taxon>
        <taxon>Kitasatosporales</taxon>
        <taxon>Streptomycetaceae</taxon>
        <taxon>Streptomyces</taxon>
    </lineage>
</organism>
<protein>
    <recommendedName>
        <fullName evidence="5">DUF4232 domain-containing protein</fullName>
    </recommendedName>
</protein>
<feature type="compositionally biased region" description="Basic and acidic residues" evidence="1">
    <location>
        <begin position="14"/>
        <end position="24"/>
    </location>
</feature>
<feature type="compositionally biased region" description="Basic and acidic residues" evidence="1">
    <location>
        <begin position="198"/>
        <end position="240"/>
    </location>
</feature>
<dbReference type="Proteomes" id="UP000656881">
    <property type="component" value="Unassembled WGS sequence"/>
</dbReference>
<proteinExistence type="predicted"/>
<feature type="region of interest" description="Disordered" evidence="1">
    <location>
        <begin position="358"/>
        <end position="428"/>
    </location>
</feature>
<feature type="compositionally biased region" description="Acidic residues" evidence="1">
    <location>
        <begin position="98"/>
        <end position="107"/>
    </location>
</feature>
<evidence type="ECO:0000313" key="3">
    <source>
        <dbReference type="EMBL" id="GGO42581.1"/>
    </source>
</evidence>
<comment type="caution">
    <text evidence="3">The sequence shown here is derived from an EMBL/GenBank/DDBJ whole genome shotgun (WGS) entry which is preliminary data.</text>
</comment>
<feature type="region of interest" description="Disordered" evidence="1">
    <location>
        <begin position="1"/>
        <end position="111"/>
    </location>
</feature>
<feature type="compositionally biased region" description="Polar residues" evidence="1">
    <location>
        <begin position="255"/>
        <end position="273"/>
    </location>
</feature>
<sequence>MTRQQRDVFAAARDAAERDTHEEQDAYETQDVNEERGAGRDRGQDAGNETVKQGPGGQDRPDRELGVLGLINGGTGSGSGGSGGGPFGSGGGGGGGGDDGDEPEGLGDDERALRRLLQGAVKEIQPGDAALDKLRHAVPARRARKRQALVGMAAAALLVGTAIPALVHVAGSGGDSDARPSIVGAGSNQPTQGSTGQGKDRDRPGKDTKDDKSKGEKDKKDGKGKEGKGKEGKGKDRDKPGATGGTDPGAEDTAAPSSPSCDASQLGNATASAGTAEADGKVYGTFRVSNVSGSSCTVTSAGSVAAAAQGAADPTKVNVVDHTAGDAAVGLPDPAQESSSLVLQPGASYEVRFAWVPAASCPSDGGDPSPNPSPSDGGAGGGGSESGAPDGTTTQLEREDGGTVDGSVAVSLTAEPGSPATGTTVSNACSGTVYKTGVLAAQ</sequence>
<evidence type="ECO:0000313" key="4">
    <source>
        <dbReference type="Proteomes" id="UP000656881"/>
    </source>
</evidence>
<feature type="compositionally biased region" description="Basic and acidic residues" evidence="1">
    <location>
        <begin position="33"/>
        <end position="44"/>
    </location>
</feature>
<evidence type="ECO:0008006" key="5">
    <source>
        <dbReference type="Google" id="ProtNLM"/>
    </source>
</evidence>
<name>A0ABQ2LSQ3_9ACTN</name>
<feature type="transmembrane region" description="Helical" evidence="2">
    <location>
        <begin position="149"/>
        <end position="171"/>
    </location>
</feature>
<gene>
    <name evidence="3" type="ORF">GCM10012286_24390</name>
</gene>